<keyword evidence="3 4" id="KW-0408">Iron</keyword>
<comment type="caution">
    <text evidence="6">The sequence shown here is derived from an EMBL/GenBank/DDBJ whole genome shotgun (WGS) entry which is preliminary data.</text>
</comment>
<evidence type="ECO:0000256" key="4">
    <source>
        <dbReference type="PROSITE-ProRule" id="PRU00433"/>
    </source>
</evidence>
<dbReference type="InterPro" id="IPR003143">
    <property type="entry name" value="Cyt_cd1_C_sf"/>
</dbReference>
<dbReference type="Pfam" id="PF02239">
    <property type="entry name" value="Cytochrom_D1"/>
    <property type="match status" value="1"/>
</dbReference>
<evidence type="ECO:0000256" key="1">
    <source>
        <dbReference type="ARBA" id="ARBA00022617"/>
    </source>
</evidence>
<dbReference type="InterPro" id="IPR051200">
    <property type="entry name" value="Host-pathogen_enzymatic-act"/>
</dbReference>
<dbReference type="InterPro" id="IPR011048">
    <property type="entry name" value="Haem_d1_sf"/>
</dbReference>
<feature type="domain" description="Cytochrome c" evidence="5">
    <location>
        <begin position="29"/>
        <end position="107"/>
    </location>
</feature>
<dbReference type="PANTHER" id="PTHR47197">
    <property type="entry name" value="PROTEIN NIRF"/>
    <property type="match status" value="1"/>
</dbReference>
<gene>
    <name evidence="6" type="ORF">ENJ98_06550</name>
</gene>
<dbReference type="EMBL" id="DROM01000395">
    <property type="protein sequence ID" value="HHH13881.1"/>
    <property type="molecule type" value="Genomic_DNA"/>
</dbReference>
<dbReference type="InterPro" id="IPR036909">
    <property type="entry name" value="Cyt_c-like_dom_sf"/>
</dbReference>
<name>A0A7C5MXN5_9GAMM</name>
<dbReference type="Gene3D" id="2.140.10.20">
    <property type="entry name" value="C-terminal (heme d1) domain of cytochrome cd1-nitrite reductase"/>
    <property type="match status" value="1"/>
</dbReference>
<accession>A0A7C5MXN5</accession>
<evidence type="ECO:0000313" key="6">
    <source>
        <dbReference type="EMBL" id="HHH13881.1"/>
    </source>
</evidence>
<proteinExistence type="predicted"/>
<dbReference type="InterPro" id="IPR009056">
    <property type="entry name" value="Cyt_c-like_dom"/>
</dbReference>
<organism evidence="6">
    <name type="scientific">Thiolapillus brandeum</name>
    <dbReference type="NCBI Taxonomy" id="1076588"/>
    <lineage>
        <taxon>Bacteria</taxon>
        <taxon>Pseudomonadati</taxon>
        <taxon>Pseudomonadota</taxon>
        <taxon>Gammaproteobacteria</taxon>
        <taxon>Chromatiales</taxon>
        <taxon>Sedimenticolaceae</taxon>
        <taxon>Thiolapillus</taxon>
    </lineage>
</organism>
<keyword evidence="2 4" id="KW-0479">Metal-binding</keyword>
<dbReference type="AlphaFoldDB" id="A0A7C5MXN5"/>
<dbReference type="GO" id="GO:0046872">
    <property type="term" value="F:metal ion binding"/>
    <property type="evidence" value="ECO:0007669"/>
    <property type="project" value="UniProtKB-KW"/>
</dbReference>
<dbReference type="PROSITE" id="PS51007">
    <property type="entry name" value="CYTC"/>
    <property type="match status" value="1"/>
</dbReference>
<evidence type="ECO:0000256" key="3">
    <source>
        <dbReference type="ARBA" id="ARBA00023004"/>
    </source>
</evidence>
<dbReference type="Pfam" id="PF13442">
    <property type="entry name" value="Cytochrome_CBB3"/>
    <property type="match status" value="1"/>
</dbReference>
<evidence type="ECO:0000259" key="5">
    <source>
        <dbReference type="PROSITE" id="PS51007"/>
    </source>
</evidence>
<dbReference type="PANTHER" id="PTHR47197:SF3">
    <property type="entry name" value="DIHYDRO-HEME D1 DEHYDROGENASE"/>
    <property type="match status" value="1"/>
</dbReference>
<dbReference type="SUPFAM" id="SSF51004">
    <property type="entry name" value="C-terminal (heme d1) domain of cytochrome cd1-nitrite reductase"/>
    <property type="match status" value="1"/>
</dbReference>
<reference evidence="6" key="1">
    <citation type="journal article" date="2020" name="mSystems">
        <title>Genome- and Community-Level Interaction Insights into Carbon Utilization and Element Cycling Functions of Hydrothermarchaeota in Hydrothermal Sediment.</title>
        <authorList>
            <person name="Zhou Z."/>
            <person name="Liu Y."/>
            <person name="Xu W."/>
            <person name="Pan J."/>
            <person name="Luo Z.H."/>
            <person name="Li M."/>
        </authorList>
    </citation>
    <scope>NUCLEOTIDE SEQUENCE [LARGE SCALE GENOMIC DNA]</scope>
    <source>
        <strain evidence="6">HyVt-535</strain>
    </source>
</reference>
<keyword evidence="1 4" id="KW-0349">Heme</keyword>
<dbReference type="Gene3D" id="1.10.760.10">
    <property type="entry name" value="Cytochrome c-like domain"/>
    <property type="match status" value="1"/>
</dbReference>
<sequence length="525" mass="58721">MKPLSLPFAGLESIPGWFTILLLLVAMPATAADAPALYQQHCAQCHNPDRLGAIGPALIPQNLHRLRKKKAIQVISHGRPATQMPAFGDKLKPEEIAALTDYIYTPLEKMPRWGLKEMQANHLVPHPPGSLPDEPKFQADLDNLFVVVELGDHHFTLLDGDTFEPIGRFPTRFAVHGGPKWAEGGRYVYFLSRDGWVSKFDVYNLTWVAEIRAGINARNLAVSHDGRTVIVANYLPHTLVVLDAADLHPLKILPAVAEDGTRSRVSAVYTADPRHSFVAALKDAPELWEINYDPTPPPGFGEWVHDYRPDSGELEAGERFPVQRTRLERILDDFFLTQDYEKVVGSSRAGGTAVYDLDLRRKVAEIDLPGMPHLSSAITWERNGTRVLATPNIRKPEVAIVDTATWKVIQRIPTQGPGFFMRSHEKSPYAWTDVFFGPNRDLMHVIDKQSLEIVKTLKPAPGKTSAHVEFTKDGRYALVSIWDMEGAIVVYDAKTLEEVKRIPMKKPSGKYNVHNKLTRSEGTSH</sequence>
<dbReference type="CDD" id="cd20777">
    <property type="entry name" value="8prop_heme-binding_NirN"/>
    <property type="match status" value="1"/>
</dbReference>
<dbReference type="Proteomes" id="UP000886100">
    <property type="component" value="Unassembled WGS sequence"/>
</dbReference>
<dbReference type="SUPFAM" id="SSF46626">
    <property type="entry name" value="Cytochrome c"/>
    <property type="match status" value="1"/>
</dbReference>
<evidence type="ECO:0000256" key="2">
    <source>
        <dbReference type="ARBA" id="ARBA00022723"/>
    </source>
</evidence>
<dbReference type="GO" id="GO:0020037">
    <property type="term" value="F:heme binding"/>
    <property type="evidence" value="ECO:0007669"/>
    <property type="project" value="InterPro"/>
</dbReference>
<dbReference type="GO" id="GO:0009055">
    <property type="term" value="F:electron transfer activity"/>
    <property type="evidence" value="ECO:0007669"/>
    <property type="project" value="InterPro"/>
</dbReference>
<protein>
    <submittedName>
        <fullName evidence="6">C-type cytochrome</fullName>
    </submittedName>
</protein>